<dbReference type="AlphaFoldDB" id="S6BIK2"/>
<accession>S6BIK2</accession>
<dbReference type="PANTHER" id="PTHR13402:SF6">
    <property type="entry name" value="SECRETORY 16, ISOFORM I"/>
    <property type="match status" value="1"/>
</dbReference>
<dbReference type="VEuPathDB" id="PiroplasmaDB:BBOV_I004670"/>
<feature type="region of interest" description="Disordered" evidence="1">
    <location>
        <begin position="50"/>
        <end position="80"/>
    </location>
</feature>
<protein>
    <submittedName>
        <fullName evidence="2">Uncharacterized protein</fullName>
    </submittedName>
</protein>
<feature type="compositionally biased region" description="Basic and acidic residues" evidence="1">
    <location>
        <begin position="125"/>
        <end position="136"/>
    </location>
</feature>
<dbReference type="GO" id="GO:0070973">
    <property type="term" value="P:protein localization to endoplasmic reticulum exit site"/>
    <property type="evidence" value="ECO:0007669"/>
    <property type="project" value="TreeGrafter"/>
</dbReference>
<dbReference type="PANTHER" id="PTHR13402">
    <property type="entry name" value="RGPR-RELATED"/>
    <property type="match status" value="1"/>
</dbReference>
<reference evidence="2" key="1">
    <citation type="journal article" date="2014" name="BMC Genomics">
        <title>The Babesia bovis gene and promoter model: an update from full-length EST analysis.</title>
        <authorList>
            <person name="Yamagishi J."/>
            <person name="Wakaguri H."/>
            <person name="Yokoyama N."/>
            <person name="Yamashita R."/>
            <person name="Suzuki Y."/>
            <person name="Xuan X."/>
            <person name="Igarashi I."/>
        </authorList>
    </citation>
    <scope>NUCLEOTIDE SEQUENCE</scope>
    <source>
        <strain evidence="2">Texas</strain>
    </source>
</reference>
<sequence length="136" mass="15309">MQNYLWGFLRGKKDEETNDFTEAHMGEENNFYYNEELKRWVVRGEEDKVANEGAESVPPMPAADNNAAITPPPAPIVGKRRGNALTSEHLYTKIPGIEVIESREPVEHTPLIPFSAKSQFIPESGGEKEGDYDFIN</sequence>
<dbReference type="GO" id="GO:0012507">
    <property type="term" value="C:ER to Golgi transport vesicle membrane"/>
    <property type="evidence" value="ECO:0007669"/>
    <property type="project" value="TreeGrafter"/>
</dbReference>
<dbReference type="EMBL" id="AK442315">
    <property type="protein sequence ID" value="BAN66109.1"/>
    <property type="molecule type" value="mRNA"/>
</dbReference>
<evidence type="ECO:0000313" key="2">
    <source>
        <dbReference type="EMBL" id="BAN66109.1"/>
    </source>
</evidence>
<dbReference type="GO" id="GO:0007030">
    <property type="term" value="P:Golgi organization"/>
    <property type="evidence" value="ECO:0007669"/>
    <property type="project" value="TreeGrafter"/>
</dbReference>
<organism evidence="2">
    <name type="scientific">Babesia bovis</name>
    <dbReference type="NCBI Taxonomy" id="5865"/>
    <lineage>
        <taxon>Eukaryota</taxon>
        <taxon>Sar</taxon>
        <taxon>Alveolata</taxon>
        <taxon>Apicomplexa</taxon>
        <taxon>Aconoidasida</taxon>
        <taxon>Piroplasmida</taxon>
        <taxon>Babesiidae</taxon>
        <taxon>Babesia</taxon>
    </lineage>
</organism>
<gene>
    <name evidence="2" type="primary">BBOV_I004670</name>
</gene>
<proteinExistence type="evidence at transcript level"/>
<feature type="region of interest" description="Disordered" evidence="1">
    <location>
        <begin position="117"/>
        <end position="136"/>
    </location>
</feature>
<evidence type="ECO:0000256" key="1">
    <source>
        <dbReference type="SAM" id="MobiDB-lite"/>
    </source>
</evidence>
<name>S6BIK2_BABBO</name>
<dbReference type="GO" id="GO:0070971">
    <property type="term" value="C:endoplasmic reticulum exit site"/>
    <property type="evidence" value="ECO:0007669"/>
    <property type="project" value="TreeGrafter"/>
</dbReference>